<name>A0ABW0LYY8_9BACL</name>
<dbReference type="EMBL" id="JBHSMH010000054">
    <property type="protein sequence ID" value="MFC5470142.1"/>
    <property type="molecule type" value="Genomic_DNA"/>
</dbReference>
<sequence length="96" mass="10117">MRNNVKKQLVKWTIAAGATLSVALLFQQARSSDAFTAGSDRPSVSEAVGADNAIDDPLAVEEPSANGNGLFDDTFRSPASSEQGNDGGFRSRSRQS</sequence>
<reference evidence="3" key="1">
    <citation type="journal article" date="2019" name="Int. J. Syst. Evol. Microbiol.">
        <title>The Global Catalogue of Microorganisms (GCM) 10K type strain sequencing project: providing services to taxonomists for standard genome sequencing and annotation.</title>
        <authorList>
            <consortium name="The Broad Institute Genomics Platform"/>
            <consortium name="The Broad Institute Genome Sequencing Center for Infectious Disease"/>
            <person name="Wu L."/>
            <person name="Ma J."/>
        </authorList>
    </citation>
    <scope>NUCLEOTIDE SEQUENCE [LARGE SCALE GENOMIC DNA]</scope>
    <source>
        <strain evidence="3">CCUG 57113</strain>
    </source>
</reference>
<dbReference type="Proteomes" id="UP001596105">
    <property type="component" value="Unassembled WGS sequence"/>
</dbReference>
<comment type="caution">
    <text evidence="2">The sequence shown here is derived from an EMBL/GenBank/DDBJ whole genome shotgun (WGS) entry which is preliminary data.</text>
</comment>
<evidence type="ECO:0000313" key="2">
    <source>
        <dbReference type="EMBL" id="MFC5470142.1"/>
    </source>
</evidence>
<feature type="region of interest" description="Disordered" evidence="1">
    <location>
        <begin position="58"/>
        <end position="96"/>
    </location>
</feature>
<organism evidence="2 3">
    <name type="scientific">Cohnella suwonensis</name>
    <dbReference type="NCBI Taxonomy" id="696072"/>
    <lineage>
        <taxon>Bacteria</taxon>
        <taxon>Bacillati</taxon>
        <taxon>Bacillota</taxon>
        <taxon>Bacilli</taxon>
        <taxon>Bacillales</taxon>
        <taxon>Paenibacillaceae</taxon>
        <taxon>Cohnella</taxon>
    </lineage>
</organism>
<evidence type="ECO:0000313" key="3">
    <source>
        <dbReference type="Proteomes" id="UP001596105"/>
    </source>
</evidence>
<proteinExistence type="predicted"/>
<evidence type="ECO:0000256" key="1">
    <source>
        <dbReference type="SAM" id="MobiDB-lite"/>
    </source>
</evidence>
<dbReference type="RefSeq" id="WP_209750923.1">
    <property type="nucleotide sequence ID" value="NZ_JBHSMH010000054.1"/>
</dbReference>
<accession>A0ABW0LYY8</accession>
<gene>
    <name evidence="2" type="ORF">ACFPPD_15650</name>
</gene>
<protein>
    <submittedName>
        <fullName evidence="2">Uncharacterized protein</fullName>
    </submittedName>
</protein>
<keyword evidence="3" id="KW-1185">Reference proteome</keyword>